<dbReference type="AlphaFoldDB" id="A0AAN7RM66"/>
<dbReference type="PANTHER" id="PTHR34048">
    <property type="entry name" value="LOW-DENSITY RECEPTOR-LIKE PROTEIN"/>
    <property type="match status" value="1"/>
</dbReference>
<accession>A0AAN7RM66</accession>
<dbReference type="GO" id="GO:0009706">
    <property type="term" value="C:chloroplast inner membrane"/>
    <property type="evidence" value="ECO:0007669"/>
    <property type="project" value="TreeGrafter"/>
</dbReference>
<dbReference type="Proteomes" id="UP001346149">
    <property type="component" value="Unassembled WGS sequence"/>
</dbReference>
<protein>
    <submittedName>
        <fullName evidence="2">Uncharacterized protein</fullName>
    </submittedName>
</protein>
<evidence type="ECO:0000313" key="2">
    <source>
        <dbReference type="EMBL" id="KAK4801498.1"/>
    </source>
</evidence>
<organism evidence="2 3">
    <name type="scientific">Trapa natans</name>
    <name type="common">Water chestnut</name>
    <dbReference type="NCBI Taxonomy" id="22666"/>
    <lineage>
        <taxon>Eukaryota</taxon>
        <taxon>Viridiplantae</taxon>
        <taxon>Streptophyta</taxon>
        <taxon>Embryophyta</taxon>
        <taxon>Tracheophyta</taxon>
        <taxon>Spermatophyta</taxon>
        <taxon>Magnoliopsida</taxon>
        <taxon>eudicotyledons</taxon>
        <taxon>Gunneridae</taxon>
        <taxon>Pentapetalae</taxon>
        <taxon>rosids</taxon>
        <taxon>malvids</taxon>
        <taxon>Myrtales</taxon>
        <taxon>Lythraceae</taxon>
        <taxon>Trapa</taxon>
    </lineage>
</organism>
<reference evidence="2 3" key="1">
    <citation type="journal article" date="2023" name="Hortic Res">
        <title>Pangenome of water caltrop reveals structural variations and asymmetric subgenome divergence after allopolyploidization.</title>
        <authorList>
            <person name="Zhang X."/>
            <person name="Chen Y."/>
            <person name="Wang L."/>
            <person name="Yuan Y."/>
            <person name="Fang M."/>
            <person name="Shi L."/>
            <person name="Lu R."/>
            <person name="Comes H.P."/>
            <person name="Ma Y."/>
            <person name="Chen Y."/>
            <person name="Huang G."/>
            <person name="Zhou Y."/>
            <person name="Zheng Z."/>
            <person name="Qiu Y."/>
        </authorList>
    </citation>
    <scope>NUCLEOTIDE SEQUENCE [LARGE SCALE GENOMIC DNA]</scope>
    <source>
        <strain evidence="2">F231</strain>
    </source>
</reference>
<keyword evidence="1" id="KW-1133">Transmembrane helix</keyword>
<feature type="transmembrane region" description="Helical" evidence="1">
    <location>
        <begin position="6"/>
        <end position="31"/>
    </location>
</feature>
<evidence type="ECO:0000313" key="3">
    <source>
        <dbReference type="Proteomes" id="UP001346149"/>
    </source>
</evidence>
<dbReference type="EMBL" id="JAXQNO010000003">
    <property type="protein sequence ID" value="KAK4801498.1"/>
    <property type="molecule type" value="Genomic_DNA"/>
</dbReference>
<evidence type="ECO:0000256" key="1">
    <source>
        <dbReference type="SAM" id="Phobius"/>
    </source>
</evidence>
<gene>
    <name evidence="2" type="ORF">SAY86_021985</name>
</gene>
<dbReference type="PANTHER" id="PTHR34048:SF3">
    <property type="entry name" value="LOW-DENSITY RECEPTOR-LIKE PROTEIN"/>
    <property type="match status" value="1"/>
</dbReference>
<comment type="caution">
    <text evidence="2">The sequence shown here is derived from an EMBL/GenBank/DDBJ whole genome shotgun (WGS) entry which is preliminary data.</text>
</comment>
<proteinExistence type="predicted"/>
<sequence>MGPVYAFVHALVLLCLISPFMLLFHCAAMLIDGGRGGGGSDFLAGFHPGGAVCGTFACLFAPQQTRQTLNANMVQLNSAIDKVSSGLRGGNSIPTAPVCDPPRC</sequence>
<dbReference type="GO" id="GO:0009535">
    <property type="term" value="C:chloroplast thylakoid membrane"/>
    <property type="evidence" value="ECO:0007669"/>
    <property type="project" value="TreeGrafter"/>
</dbReference>
<name>A0AAN7RM66_TRANT</name>
<keyword evidence="1" id="KW-0812">Transmembrane</keyword>
<keyword evidence="1" id="KW-0472">Membrane</keyword>
<dbReference type="InterPro" id="IPR040377">
    <property type="entry name" value="Ssl2009-like"/>
</dbReference>
<keyword evidence="3" id="KW-1185">Reference proteome</keyword>